<dbReference type="Gene3D" id="1.10.510.10">
    <property type="entry name" value="Transferase(Phosphotransferase) domain 1"/>
    <property type="match status" value="1"/>
</dbReference>
<dbReference type="SUPFAM" id="SSF56112">
    <property type="entry name" value="Protein kinase-like (PK-like)"/>
    <property type="match status" value="1"/>
</dbReference>
<evidence type="ECO:0000256" key="4">
    <source>
        <dbReference type="PROSITE-ProRule" id="PRU10141"/>
    </source>
</evidence>
<dbReference type="Proteomes" id="UP000014680">
    <property type="component" value="Unassembled WGS sequence"/>
</dbReference>
<reference evidence="7 8" key="1">
    <citation type="submission" date="2012-10" db="EMBL/GenBank/DDBJ databases">
        <authorList>
            <person name="Zafar N."/>
            <person name="Inman J."/>
            <person name="Hall N."/>
            <person name="Lorenzi H."/>
            <person name="Caler E."/>
        </authorList>
    </citation>
    <scope>NUCLEOTIDE SEQUENCE [LARGE SCALE GENOMIC DNA]</scope>
    <source>
        <strain evidence="7 8">IP1</strain>
    </source>
</reference>
<keyword evidence="7" id="KW-0808">Transferase</keyword>
<keyword evidence="7" id="KW-0418">Kinase</keyword>
<evidence type="ECO:0000256" key="1">
    <source>
        <dbReference type="ARBA" id="ARBA00022527"/>
    </source>
</evidence>
<sequence>MCVFFLFLSFVVSSNVCDNAGCAVCKENVCDTCKAGYNTFNDACDTCQFYKSSEPVSQNGNPLYMQVEGVCEDVSQDTEGRTFTRAPVDPQNLDVTNVAQVVSVNSFSPLIPPCQDTYNTNDYVYGKWISVTLSAEGMISMTDFKIVDNSPVKSTNSSVFVEVATHQGESTECLSSFEMKNAATAQLKLPYTSFYLFVGIKNGKSLEVSFSIVTTEEKMKPKFEIDGNEFVDFIDDNTNHSSTGVPKTRIVGNEGFVVRKMSCYEGFVKGILFAVKTFPYRTIIIDTKQSQTLHYVEELDENFECKALHIGKKAGLTTTENSDDGVLFWVYSEIEETRLFFITLEGEETKLRVQVGCVNKCGEPEKRGQCVLSVFGCLCNSGYGYEECGELCYNGKSFSSGNENGCYLDTTGCTKHCTCEDGYTIQGHYCQTPQCAQYGYSQCKIGEDNCLINCECEEGYVATPTYKCKLVTCGNKAVDYGEDCDGGNHCNELCQCIEGYESDLVGGCEKSGWKWYYYFLLIVGIFIVVIVLIIAIILIVAVNKKTTFDPDTIVRRQPQYFINFEQCQVYEPELDATNFLISEMTLTFGDNEFIDINKTYFNQITFKNLRKKWMLVILHLPNSDKYVFHTEPEVLYIPPHRKGVITLFATLFCTTKINSMKIPTTVFTSKTRSVLNDIAANLKGKTEETYTPDMREEHLHLMKNIKSKFRLYLTLNVEAAASTDIDIDEIKMMETPIGEGTYSTVYLGSYRTIFVAIKTFKLNFTNEEEREFMVNDVKAECDLMKKLRNPNIISYIGSVTYIPQISIIMQYAIFDSLANYCRPAPEGVVLQFKLKMQILKDVSKGMSFLHENSIMHLDLKPDNILLASLSINSDCIAKITDFGTSRIKRNKDKGLGTPLYLAPETYSDVYNYGSDVYSFAITAWELFYEEEPFKEFQDLFSVKSHVLEGNRLPLKDPIPEKLKTVITKCWAQNYEDRPNFGVVSTWMVEMVNSLPDFSTDLDDNVNTDIINALIEKKKVLMEQVLFD</sequence>
<evidence type="ECO:0000259" key="6">
    <source>
        <dbReference type="PROSITE" id="PS50011"/>
    </source>
</evidence>
<dbReference type="PANTHER" id="PTHR45756">
    <property type="entry name" value="PALMITOYLTRANSFERASE"/>
    <property type="match status" value="1"/>
</dbReference>
<keyword evidence="5" id="KW-0472">Membrane</keyword>
<dbReference type="RefSeq" id="XP_004255169.1">
    <property type="nucleotide sequence ID" value="XM_004255121.1"/>
</dbReference>
<dbReference type="GO" id="GO:0004674">
    <property type="term" value="F:protein serine/threonine kinase activity"/>
    <property type="evidence" value="ECO:0007669"/>
    <property type="project" value="UniProtKB-KW"/>
</dbReference>
<evidence type="ECO:0000256" key="2">
    <source>
        <dbReference type="ARBA" id="ARBA00022741"/>
    </source>
</evidence>
<evidence type="ECO:0000256" key="5">
    <source>
        <dbReference type="SAM" id="Phobius"/>
    </source>
</evidence>
<gene>
    <name evidence="7" type="ORF">EIN_229110</name>
</gene>
<organism evidence="7 8">
    <name type="scientific">Entamoeba invadens IP1</name>
    <dbReference type="NCBI Taxonomy" id="370355"/>
    <lineage>
        <taxon>Eukaryota</taxon>
        <taxon>Amoebozoa</taxon>
        <taxon>Evosea</taxon>
        <taxon>Archamoebae</taxon>
        <taxon>Mastigamoebida</taxon>
        <taxon>Entamoebidae</taxon>
        <taxon>Entamoeba</taxon>
    </lineage>
</organism>
<dbReference type="OrthoDB" id="27648at2759"/>
<feature type="domain" description="Protein kinase" evidence="6">
    <location>
        <begin position="731"/>
        <end position="987"/>
    </location>
</feature>
<proteinExistence type="predicted"/>
<dbReference type="PROSITE" id="PS50011">
    <property type="entry name" value="PROTEIN_KINASE_DOM"/>
    <property type="match status" value="1"/>
</dbReference>
<feature type="binding site" evidence="4">
    <location>
        <position position="758"/>
    </location>
    <ligand>
        <name>ATP</name>
        <dbReference type="ChEBI" id="CHEBI:30616"/>
    </ligand>
</feature>
<evidence type="ECO:0000256" key="3">
    <source>
        <dbReference type="ARBA" id="ARBA00022840"/>
    </source>
</evidence>
<feature type="transmembrane region" description="Helical" evidence="5">
    <location>
        <begin position="515"/>
        <end position="542"/>
    </location>
</feature>
<keyword evidence="3 4" id="KW-0067">ATP-binding</keyword>
<dbReference type="InterPro" id="IPR001245">
    <property type="entry name" value="Ser-Thr/Tyr_kinase_cat_dom"/>
</dbReference>
<keyword evidence="1" id="KW-0723">Serine/threonine-protein kinase</keyword>
<feature type="transmembrane region" description="Helical" evidence="5">
    <location>
        <begin position="792"/>
        <end position="813"/>
    </location>
</feature>
<keyword evidence="2 4" id="KW-0547">Nucleotide-binding</keyword>
<accession>A0A0A1U8T7</accession>
<keyword evidence="5" id="KW-0812">Transmembrane</keyword>
<dbReference type="OMA" id="CLINCEC"/>
<name>A0A0A1U8T7_ENTIV</name>
<dbReference type="PROSITE" id="PS00107">
    <property type="entry name" value="PROTEIN_KINASE_ATP"/>
    <property type="match status" value="1"/>
</dbReference>
<dbReference type="GeneID" id="14887420"/>
<evidence type="ECO:0000313" key="8">
    <source>
        <dbReference type="Proteomes" id="UP000014680"/>
    </source>
</evidence>
<dbReference type="InterPro" id="IPR053215">
    <property type="entry name" value="TKL_Ser/Thr_kinase"/>
</dbReference>
<dbReference type="PANTHER" id="PTHR45756:SF1">
    <property type="entry name" value="PROTEIN KINASE DOMAIN CONTAINING PROTEIN"/>
    <property type="match status" value="1"/>
</dbReference>
<dbReference type="InterPro" id="IPR017441">
    <property type="entry name" value="Protein_kinase_ATP_BS"/>
</dbReference>
<dbReference type="VEuPathDB" id="AmoebaDB:EIN_229110"/>
<protein>
    <submittedName>
        <fullName evidence="7">Serine-threonine protein kinase, putative</fullName>
        <ecNumber evidence="7">2.7.10.2</ecNumber>
    </submittedName>
</protein>
<dbReference type="EMBL" id="KB206756">
    <property type="protein sequence ID" value="ELP88398.1"/>
    <property type="molecule type" value="Genomic_DNA"/>
</dbReference>
<dbReference type="PROSITE" id="PS00108">
    <property type="entry name" value="PROTEIN_KINASE_ST"/>
    <property type="match status" value="1"/>
</dbReference>
<dbReference type="KEGG" id="eiv:EIN_229110"/>
<keyword evidence="8" id="KW-1185">Reference proteome</keyword>
<dbReference type="InterPro" id="IPR008271">
    <property type="entry name" value="Ser/Thr_kinase_AS"/>
</dbReference>
<keyword evidence="5" id="KW-1133">Transmembrane helix</keyword>
<dbReference type="Pfam" id="PF07714">
    <property type="entry name" value="PK_Tyr_Ser-Thr"/>
    <property type="match status" value="1"/>
</dbReference>
<dbReference type="SMART" id="SM00220">
    <property type="entry name" value="S_TKc"/>
    <property type="match status" value="1"/>
</dbReference>
<dbReference type="InterPro" id="IPR011009">
    <property type="entry name" value="Kinase-like_dom_sf"/>
</dbReference>
<dbReference type="GO" id="GO:0005524">
    <property type="term" value="F:ATP binding"/>
    <property type="evidence" value="ECO:0007669"/>
    <property type="project" value="UniProtKB-UniRule"/>
</dbReference>
<dbReference type="GO" id="GO:0004715">
    <property type="term" value="F:non-membrane spanning protein tyrosine kinase activity"/>
    <property type="evidence" value="ECO:0007669"/>
    <property type="project" value="UniProtKB-EC"/>
</dbReference>
<evidence type="ECO:0000313" key="7">
    <source>
        <dbReference type="EMBL" id="ELP88398.1"/>
    </source>
</evidence>
<dbReference type="EC" id="2.7.10.2" evidence="7"/>
<dbReference type="InterPro" id="IPR000719">
    <property type="entry name" value="Prot_kinase_dom"/>
</dbReference>
<dbReference type="AlphaFoldDB" id="A0A0A1U8T7"/>